<evidence type="ECO:0000313" key="2">
    <source>
        <dbReference type="EMBL" id="KAJ1689078.1"/>
    </source>
</evidence>
<dbReference type="AlphaFoldDB" id="A0A9Q0C860"/>
<protein>
    <submittedName>
        <fullName evidence="2">Uncharacterized protein</fullName>
    </submittedName>
</protein>
<proteinExistence type="predicted"/>
<keyword evidence="3" id="KW-1185">Reference proteome</keyword>
<sequence>MPYPNKLIGVTVSLITDQEKAINNQSFTTPATFIVSAEVFPTSKNTARLSANAHNELVPKVNKSSWKEAMARRRGNSTAHHGTVRNARQHGAT</sequence>
<evidence type="ECO:0000313" key="3">
    <source>
        <dbReference type="Proteomes" id="UP001151287"/>
    </source>
</evidence>
<comment type="caution">
    <text evidence="2">The sequence shown here is derived from an EMBL/GenBank/DDBJ whole genome shotgun (WGS) entry which is preliminary data.</text>
</comment>
<accession>A0A9Q0C860</accession>
<reference evidence="2" key="1">
    <citation type="journal article" date="2022" name="Cell">
        <title>Repeat-based holocentromeres influence genome architecture and karyotype evolution.</title>
        <authorList>
            <person name="Hofstatter P.G."/>
            <person name="Thangavel G."/>
            <person name="Lux T."/>
            <person name="Neumann P."/>
            <person name="Vondrak T."/>
            <person name="Novak P."/>
            <person name="Zhang M."/>
            <person name="Costa L."/>
            <person name="Castellani M."/>
            <person name="Scott A."/>
            <person name="Toegelov H."/>
            <person name="Fuchs J."/>
            <person name="Mata-Sucre Y."/>
            <person name="Dias Y."/>
            <person name="Vanzela A.L.L."/>
            <person name="Huettel B."/>
            <person name="Almeida C.C.S."/>
            <person name="Simkova H."/>
            <person name="Souza G."/>
            <person name="Pedrosa-Harand A."/>
            <person name="Macas J."/>
            <person name="Mayer K.F.X."/>
            <person name="Houben A."/>
            <person name="Marques A."/>
        </authorList>
    </citation>
    <scope>NUCLEOTIDE SEQUENCE</scope>
    <source>
        <strain evidence="2">RhyBre1mFocal</strain>
    </source>
</reference>
<feature type="region of interest" description="Disordered" evidence="1">
    <location>
        <begin position="67"/>
        <end position="93"/>
    </location>
</feature>
<name>A0A9Q0C860_9POAL</name>
<dbReference type="Proteomes" id="UP001151287">
    <property type="component" value="Unassembled WGS sequence"/>
</dbReference>
<dbReference type="EMBL" id="JAMQYH010000004">
    <property type="protein sequence ID" value="KAJ1689078.1"/>
    <property type="molecule type" value="Genomic_DNA"/>
</dbReference>
<organism evidence="2 3">
    <name type="scientific">Rhynchospora breviuscula</name>
    <dbReference type="NCBI Taxonomy" id="2022672"/>
    <lineage>
        <taxon>Eukaryota</taxon>
        <taxon>Viridiplantae</taxon>
        <taxon>Streptophyta</taxon>
        <taxon>Embryophyta</taxon>
        <taxon>Tracheophyta</taxon>
        <taxon>Spermatophyta</taxon>
        <taxon>Magnoliopsida</taxon>
        <taxon>Liliopsida</taxon>
        <taxon>Poales</taxon>
        <taxon>Cyperaceae</taxon>
        <taxon>Cyperoideae</taxon>
        <taxon>Rhynchosporeae</taxon>
        <taxon>Rhynchospora</taxon>
    </lineage>
</organism>
<evidence type="ECO:0000256" key="1">
    <source>
        <dbReference type="SAM" id="MobiDB-lite"/>
    </source>
</evidence>
<gene>
    <name evidence="2" type="ORF">LUZ63_013233</name>
</gene>